<dbReference type="InterPro" id="IPR018193">
    <property type="entry name" value="Glyc_kinase_flavodox-like_fold"/>
</dbReference>
<organism evidence="6 7">
    <name type="scientific">Brachybacterium faecium (strain ATCC 43885 / DSM 4810 / JCM 11609 / LMG 19847 / NBRC 14762 / NCIMB 9860 / 6-10)</name>
    <dbReference type="NCBI Taxonomy" id="446465"/>
    <lineage>
        <taxon>Bacteria</taxon>
        <taxon>Bacillati</taxon>
        <taxon>Actinomycetota</taxon>
        <taxon>Actinomycetes</taxon>
        <taxon>Micrococcales</taxon>
        <taxon>Dermabacteraceae</taxon>
        <taxon>Brachybacterium</taxon>
    </lineage>
</organism>
<dbReference type="NCBIfam" id="TIGR00045">
    <property type="entry name" value="glycerate kinase"/>
    <property type="match status" value="1"/>
</dbReference>
<evidence type="ECO:0000256" key="1">
    <source>
        <dbReference type="ARBA" id="ARBA00006284"/>
    </source>
</evidence>
<evidence type="ECO:0000256" key="4">
    <source>
        <dbReference type="PIRNR" id="PIRNR006078"/>
    </source>
</evidence>
<dbReference type="EMBL" id="CP001643">
    <property type="protein sequence ID" value="ACU84668.1"/>
    <property type="molecule type" value="Genomic_DNA"/>
</dbReference>
<dbReference type="GO" id="GO:0008887">
    <property type="term" value="F:glycerate kinase activity"/>
    <property type="evidence" value="ECO:0007669"/>
    <property type="project" value="UniProtKB-UniRule"/>
</dbReference>
<dbReference type="STRING" id="446465.Bfae_08140"/>
<gene>
    <name evidence="6" type="ordered locus">Bfae_08140</name>
</gene>
<keyword evidence="2 4" id="KW-0808">Transferase</keyword>
<dbReference type="Gene3D" id="3.90.1510.10">
    <property type="entry name" value="Glycerate kinase, domain 2"/>
    <property type="match status" value="1"/>
</dbReference>
<dbReference type="AlphaFoldDB" id="C7M9X4"/>
<keyword evidence="3 4" id="KW-0418">Kinase</keyword>
<dbReference type="PANTHER" id="PTHR21599">
    <property type="entry name" value="GLYCERATE KINASE"/>
    <property type="match status" value="1"/>
</dbReference>
<feature type="region of interest" description="Disordered" evidence="5">
    <location>
        <begin position="380"/>
        <end position="401"/>
    </location>
</feature>
<evidence type="ECO:0000313" key="7">
    <source>
        <dbReference type="Proteomes" id="UP000001919"/>
    </source>
</evidence>
<dbReference type="HOGENOM" id="CLU_028255_0_1_11"/>
<evidence type="ECO:0000256" key="2">
    <source>
        <dbReference type="ARBA" id="ARBA00022679"/>
    </source>
</evidence>
<dbReference type="eggNOG" id="COG1929">
    <property type="taxonomic scope" value="Bacteria"/>
</dbReference>
<dbReference type="PATRIC" id="fig|446465.5.peg.805"/>
<dbReference type="KEGG" id="bfa:Bfae_08140"/>
<reference evidence="6 7" key="1">
    <citation type="journal article" date="2009" name="Stand. Genomic Sci.">
        <title>Complete genome sequence of Brachybacterium faecium type strain (Schefferle 6-10).</title>
        <authorList>
            <person name="Lapidus A."/>
            <person name="Pukall R."/>
            <person name="Labuttii K."/>
            <person name="Copeland A."/>
            <person name="Del Rio T.G."/>
            <person name="Nolan M."/>
            <person name="Chen F."/>
            <person name="Lucas S."/>
            <person name="Tice H."/>
            <person name="Cheng J.F."/>
            <person name="Bruce D."/>
            <person name="Goodwin L."/>
            <person name="Pitluck S."/>
            <person name="Rohde M."/>
            <person name="Goker M."/>
            <person name="Pati A."/>
            <person name="Ivanova N."/>
            <person name="Mavrommatis K."/>
            <person name="Chen A."/>
            <person name="Palaniappan K."/>
            <person name="D'haeseleer P."/>
            <person name="Chain P."/>
            <person name="Bristow J."/>
            <person name="Eisen J.A."/>
            <person name="Markowitz V."/>
            <person name="Hugenholtz P."/>
            <person name="Kyrpides N.C."/>
            <person name="Klenk H.P."/>
        </authorList>
    </citation>
    <scope>NUCLEOTIDE SEQUENCE [LARGE SCALE GENOMIC DNA]</scope>
    <source>
        <strain evidence="7">ATCC 43885 / DSM 4810 / JCM 11609 / LMG 19847 / NBRC 14762 / NCIMB 9860 / 6-10</strain>
    </source>
</reference>
<dbReference type="InterPro" id="IPR036129">
    <property type="entry name" value="Glycerate_kinase_sf"/>
</dbReference>
<comment type="similarity">
    <text evidence="1 4">Belongs to the glycerate kinase type-1 family.</text>
</comment>
<evidence type="ECO:0000256" key="3">
    <source>
        <dbReference type="ARBA" id="ARBA00022777"/>
    </source>
</evidence>
<dbReference type="SUPFAM" id="SSF110738">
    <property type="entry name" value="Glycerate kinase I"/>
    <property type="match status" value="1"/>
</dbReference>
<protein>
    <submittedName>
        <fullName evidence="6">Glycerate kinase</fullName>
    </submittedName>
</protein>
<sequence>MRIIVAPDKFKGSAEAHEAAAALAAGLRSAATPTAGIDVVEIPVADGGEGTVAAALGAGFSRQDLTVTGPAGDPVTASYALREATAVIEMSQASGLDLLPRDRHGHRLLDPLGATSRGTGELLAHALTRGARRIVLGVGGSACTDGGAGMLAALGARFLDADGEVLGPGGGPLRALHRVDLSGVLPEAVRATIVLASDVDNPLLGNHGAAAVFGPQKGAGPAEVTALDRGLERLRDALGAVLGPAAVQAALSPGAGAAGGMGYGALTVLGALRRPGIDVVLEFTQLRERLRGADLVITGEGSLDEQSLRGKTPLGVLRCAQQEAIEVVAVCGRSLLSAEQLHEAGFAAVHALSDRAPDARTSMAEAPRLLREVGAEIGHQLTDPAGSVADDGRRLDRVRGG</sequence>
<evidence type="ECO:0000313" key="6">
    <source>
        <dbReference type="EMBL" id="ACU84668.1"/>
    </source>
</evidence>
<dbReference type="PIRSF" id="PIRSF006078">
    <property type="entry name" value="GlxK"/>
    <property type="match status" value="1"/>
</dbReference>
<accession>C7M9X4</accession>
<dbReference type="InterPro" id="IPR004381">
    <property type="entry name" value="Glycerate_kinase"/>
</dbReference>
<keyword evidence="7" id="KW-1185">Reference proteome</keyword>
<proteinExistence type="inferred from homology"/>
<dbReference type="Proteomes" id="UP000001919">
    <property type="component" value="Chromosome"/>
</dbReference>
<evidence type="ECO:0000256" key="5">
    <source>
        <dbReference type="SAM" id="MobiDB-lite"/>
    </source>
</evidence>
<dbReference type="Pfam" id="PF02595">
    <property type="entry name" value="Gly_kinase"/>
    <property type="match status" value="1"/>
</dbReference>
<dbReference type="GO" id="GO:0031388">
    <property type="term" value="P:organic acid phosphorylation"/>
    <property type="evidence" value="ECO:0007669"/>
    <property type="project" value="UniProtKB-UniRule"/>
</dbReference>
<feature type="compositionally biased region" description="Basic and acidic residues" evidence="5">
    <location>
        <begin position="390"/>
        <end position="401"/>
    </location>
</feature>
<dbReference type="OrthoDB" id="9774290at2"/>
<dbReference type="PANTHER" id="PTHR21599:SF0">
    <property type="entry name" value="GLYCERATE KINASE"/>
    <property type="match status" value="1"/>
</dbReference>
<dbReference type="InterPro" id="IPR018197">
    <property type="entry name" value="Glycerate_kinase_RE-like"/>
</dbReference>
<dbReference type="Gene3D" id="3.40.50.10350">
    <property type="entry name" value="Glycerate kinase, domain 1"/>
    <property type="match status" value="1"/>
</dbReference>
<name>C7M9X4_BRAFD</name>